<evidence type="ECO:0000259" key="9">
    <source>
        <dbReference type="PROSITE" id="PS51154"/>
    </source>
</evidence>
<evidence type="ECO:0000256" key="1">
    <source>
        <dbReference type="ARBA" id="ARBA00004123"/>
    </source>
</evidence>
<dbReference type="PANTHER" id="PTHR14453:SF67">
    <property type="entry name" value="POLY [ADP-RIBOSE] POLYMERASE"/>
    <property type="match status" value="1"/>
</dbReference>
<dbReference type="InterPro" id="IPR012317">
    <property type="entry name" value="Poly(ADP-ribose)pol_cat_dom"/>
</dbReference>
<dbReference type="GO" id="GO:0003950">
    <property type="term" value="F:NAD+ poly-ADP-ribosyltransferase activity"/>
    <property type="evidence" value="ECO:0007669"/>
    <property type="project" value="UniProtKB-UniRule"/>
</dbReference>
<evidence type="ECO:0000313" key="11">
    <source>
        <dbReference type="Proteomes" id="UP001159428"/>
    </source>
</evidence>
<accession>A0AAU9XND3</accession>
<evidence type="ECO:0000256" key="2">
    <source>
        <dbReference type="ARBA" id="ARBA00022676"/>
    </source>
</evidence>
<dbReference type="GO" id="GO:0003714">
    <property type="term" value="F:transcription corepressor activity"/>
    <property type="evidence" value="ECO:0007669"/>
    <property type="project" value="TreeGrafter"/>
</dbReference>
<evidence type="ECO:0000259" key="8">
    <source>
        <dbReference type="PROSITE" id="PS51059"/>
    </source>
</evidence>
<dbReference type="InterPro" id="IPR052056">
    <property type="entry name" value="Mono-ARTD/PARP"/>
</dbReference>
<comment type="caution">
    <text evidence="10">The sequence shown here is derived from an EMBL/GenBank/DDBJ whole genome shotgun (WGS) entry which is preliminary data.</text>
</comment>
<comment type="subcellular location">
    <subcellularLocation>
        <location evidence="1">Nucleus</location>
    </subcellularLocation>
</comment>
<dbReference type="Gene3D" id="3.30.720.50">
    <property type="match status" value="1"/>
</dbReference>
<feature type="domain" description="Macro" evidence="9">
    <location>
        <begin position="1"/>
        <end position="147"/>
    </location>
</feature>
<evidence type="ECO:0000256" key="5">
    <source>
        <dbReference type="ARBA" id="ARBA00023242"/>
    </source>
</evidence>
<keyword evidence="4 6" id="KW-0520">NAD</keyword>
<evidence type="ECO:0000313" key="10">
    <source>
        <dbReference type="EMBL" id="CAH3151047.1"/>
    </source>
</evidence>
<dbReference type="CDD" id="cd01439">
    <property type="entry name" value="TCCD_inducible_PARP_like"/>
    <property type="match status" value="1"/>
</dbReference>
<protein>
    <recommendedName>
        <fullName evidence="6">Poly [ADP-ribose] polymerase</fullName>
        <shortName evidence="6">PARP</shortName>
        <ecNumber evidence="6">2.4.2.-</ecNumber>
    </recommendedName>
</protein>
<dbReference type="InterPro" id="IPR043472">
    <property type="entry name" value="Macro_dom-like"/>
</dbReference>
<sequence>MNIISTDMNMDNAGDLSKAIARQSGPLVQEECNQLGRQPPGTAKMTSGGNLRVPHIIHIIPGSSDKHHLQQCLEEGLRVADANNLQAISIPCIGTGGYGLNGADSAQLTFKALNAFSTLCKNIKKVRAVVFQASMMQEFLQEQKKQPVQGNEGDSDSGNVAAGETRSRGRRQALDQSGEHSVSISVIGKDKVSVGKAVESLKRGFSDACTMVKVESDNVSQLSDKQKDILRKKAKDRDVKLEIEDDVDRIVVRGGPTEVSGMVGEIWKEINERTKKKQEEEQAKLLSKNVEWSYEIGGTKVAFAPKANGKIELAHSKGKQTVQVSLRGDKFVIDLKINSGRGKMSGERITLTRKVKGADEGIALPKHWAPMPGHHSTVHKVQLLPGSPEYQDVARKFQATAGTFNIQKIERVQNPHLYQSYILRKQQMDEDTGGKSERQLFHGTYAKNINHINTQGFNRSFCGAHGTAYGLGVYFARDARYSVNYTRGVGDEGRYMYLAKVLVGEYCVGNPSMKVPPPKSPSKPEILYDSVVNNESSPSIFVVFFDNQCYPEYLITFS</sequence>
<evidence type="ECO:0000256" key="7">
    <source>
        <dbReference type="SAM" id="MobiDB-lite"/>
    </source>
</evidence>
<proteinExistence type="predicted"/>
<feature type="domain" description="PARP catalytic" evidence="8">
    <location>
        <begin position="364"/>
        <end position="558"/>
    </location>
</feature>
<dbReference type="PROSITE" id="PS51059">
    <property type="entry name" value="PARP_CATALYTIC"/>
    <property type="match status" value="1"/>
</dbReference>
<dbReference type="PANTHER" id="PTHR14453">
    <property type="entry name" value="PARP/ZINC FINGER CCCH TYPE DOMAIN CONTAINING PROTEIN"/>
    <property type="match status" value="1"/>
</dbReference>
<dbReference type="EC" id="2.4.2.-" evidence="6"/>
<keyword evidence="3 6" id="KW-0808">Transferase</keyword>
<dbReference type="SMART" id="SM00506">
    <property type="entry name" value="A1pp"/>
    <property type="match status" value="1"/>
</dbReference>
<dbReference type="PROSITE" id="PS51154">
    <property type="entry name" value="MACRO"/>
    <property type="match status" value="1"/>
</dbReference>
<gene>
    <name evidence="10" type="ORF">PMEA_00025075</name>
</gene>
<dbReference type="GO" id="GO:0005737">
    <property type="term" value="C:cytoplasm"/>
    <property type="evidence" value="ECO:0007669"/>
    <property type="project" value="TreeGrafter"/>
</dbReference>
<reference evidence="10 11" key="1">
    <citation type="submission" date="2022-05" db="EMBL/GenBank/DDBJ databases">
        <authorList>
            <consortium name="Genoscope - CEA"/>
            <person name="William W."/>
        </authorList>
    </citation>
    <scope>NUCLEOTIDE SEQUENCE [LARGE SCALE GENOMIC DNA]</scope>
</reference>
<dbReference type="Gene3D" id="3.40.220.10">
    <property type="entry name" value="Leucine Aminopeptidase, subunit E, domain 1"/>
    <property type="match status" value="1"/>
</dbReference>
<keyword evidence="2 6" id="KW-0328">Glycosyltransferase</keyword>
<dbReference type="SUPFAM" id="SSF52949">
    <property type="entry name" value="Macro domain-like"/>
    <property type="match status" value="1"/>
</dbReference>
<dbReference type="GO" id="GO:0010629">
    <property type="term" value="P:negative regulation of gene expression"/>
    <property type="evidence" value="ECO:0007669"/>
    <property type="project" value="TreeGrafter"/>
</dbReference>
<dbReference type="FunFam" id="3.90.228.10:FF:000008">
    <property type="entry name" value="Poly [ADP-ribose] polymerase"/>
    <property type="match status" value="1"/>
</dbReference>
<dbReference type="InterPro" id="IPR037197">
    <property type="entry name" value="WWE_dom_sf"/>
</dbReference>
<keyword evidence="11" id="KW-1185">Reference proteome</keyword>
<dbReference type="SUPFAM" id="SSF56399">
    <property type="entry name" value="ADP-ribosylation"/>
    <property type="match status" value="1"/>
</dbReference>
<dbReference type="EMBL" id="CALNXJ010000048">
    <property type="protein sequence ID" value="CAH3151047.1"/>
    <property type="molecule type" value="Genomic_DNA"/>
</dbReference>
<dbReference type="InterPro" id="IPR002589">
    <property type="entry name" value="Macro_dom"/>
</dbReference>
<organism evidence="10 11">
    <name type="scientific">Pocillopora meandrina</name>
    <dbReference type="NCBI Taxonomy" id="46732"/>
    <lineage>
        <taxon>Eukaryota</taxon>
        <taxon>Metazoa</taxon>
        <taxon>Cnidaria</taxon>
        <taxon>Anthozoa</taxon>
        <taxon>Hexacorallia</taxon>
        <taxon>Scleractinia</taxon>
        <taxon>Astrocoeniina</taxon>
        <taxon>Pocilloporidae</taxon>
        <taxon>Pocillopora</taxon>
    </lineage>
</organism>
<dbReference type="Proteomes" id="UP001159428">
    <property type="component" value="Unassembled WGS sequence"/>
</dbReference>
<dbReference type="SUPFAM" id="SSF117839">
    <property type="entry name" value="WWE domain"/>
    <property type="match status" value="1"/>
</dbReference>
<evidence type="ECO:0000256" key="3">
    <source>
        <dbReference type="ARBA" id="ARBA00022679"/>
    </source>
</evidence>
<name>A0AAU9XND3_9CNID</name>
<keyword evidence="5" id="KW-0539">Nucleus</keyword>
<dbReference type="AlphaFoldDB" id="A0AAU9XND3"/>
<dbReference type="Pfam" id="PF01661">
    <property type="entry name" value="Macro"/>
    <property type="match status" value="1"/>
</dbReference>
<dbReference type="Pfam" id="PF00644">
    <property type="entry name" value="PARP"/>
    <property type="match status" value="1"/>
</dbReference>
<evidence type="ECO:0000256" key="6">
    <source>
        <dbReference type="RuleBase" id="RU362114"/>
    </source>
</evidence>
<dbReference type="GO" id="GO:0005634">
    <property type="term" value="C:nucleus"/>
    <property type="evidence" value="ECO:0007669"/>
    <property type="project" value="UniProtKB-SubCell"/>
</dbReference>
<dbReference type="Gene3D" id="3.90.228.10">
    <property type="match status" value="1"/>
</dbReference>
<evidence type="ECO:0000256" key="4">
    <source>
        <dbReference type="ARBA" id="ARBA00023027"/>
    </source>
</evidence>
<feature type="region of interest" description="Disordered" evidence="7">
    <location>
        <begin position="142"/>
        <end position="181"/>
    </location>
</feature>